<reference evidence="2 3" key="1">
    <citation type="submission" date="2019-04" db="EMBL/GenBank/DDBJ databases">
        <title>Taxonomy of novel Haliea sp. from mangrove soil of West Coast of India.</title>
        <authorList>
            <person name="Verma A."/>
            <person name="Kumar P."/>
            <person name="Krishnamurthi S."/>
        </authorList>
    </citation>
    <scope>NUCLEOTIDE SEQUENCE [LARGE SCALE GENOMIC DNA]</scope>
    <source>
        <strain evidence="2 3">SAOS-164</strain>
    </source>
</reference>
<keyword evidence="3" id="KW-1185">Reference proteome</keyword>
<dbReference type="RefSeq" id="WP_135446210.1">
    <property type="nucleotide sequence ID" value="NZ_SRLE01000014.1"/>
</dbReference>
<evidence type="ECO:0000313" key="2">
    <source>
        <dbReference type="EMBL" id="TGD71318.1"/>
    </source>
</evidence>
<keyword evidence="1" id="KW-0472">Membrane</keyword>
<accession>A0A4Z0LW03</accession>
<gene>
    <name evidence="2" type="ORF">E4634_18780</name>
</gene>
<protein>
    <submittedName>
        <fullName evidence="2">Uncharacterized protein</fullName>
    </submittedName>
</protein>
<sequence length="65" mass="6875">MLDFLKDLLKIGFDALVKFLIAFGIGTGAGAVVCWYYDLPLALSILGGILVLGLALALLSDSIFD</sequence>
<evidence type="ECO:0000256" key="1">
    <source>
        <dbReference type="SAM" id="Phobius"/>
    </source>
</evidence>
<dbReference type="Proteomes" id="UP000298050">
    <property type="component" value="Unassembled WGS sequence"/>
</dbReference>
<keyword evidence="1" id="KW-0812">Transmembrane</keyword>
<proteinExistence type="predicted"/>
<comment type="caution">
    <text evidence="2">The sequence shown here is derived from an EMBL/GenBank/DDBJ whole genome shotgun (WGS) entry which is preliminary data.</text>
</comment>
<feature type="transmembrane region" description="Helical" evidence="1">
    <location>
        <begin position="39"/>
        <end position="59"/>
    </location>
</feature>
<dbReference type="AlphaFoldDB" id="A0A4Z0LW03"/>
<evidence type="ECO:0000313" key="3">
    <source>
        <dbReference type="Proteomes" id="UP000298050"/>
    </source>
</evidence>
<feature type="transmembrane region" description="Helical" evidence="1">
    <location>
        <begin position="12"/>
        <end position="33"/>
    </location>
</feature>
<organism evidence="2 3">
    <name type="scientific">Mangrovimicrobium sediminis</name>
    <dbReference type="NCBI Taxonomy" id="2562682"/>
    <lineage>
        <taxon>Bacteria</taxon>
        <taxon>Pseudomonadati</taxon>
        <taxon>Pseudomonadota</taxon>
        <taxon>Gammaproteobacteria</taxon>
        <taxon>Cellvibrionales</taxon>
        <taxon>Halieaceae</taxon>
        <taxon>Mangrovimicrobium</taxon>
    </lineage>
</organism>
<dbReference type="EMBL" id="SRLE01000014">
    <property type="protein sequence ID" value="TGD71318.1"/>
    <property type="molecule type" value="Genomic_DNA"/>
</dbReference>
<dbReference type="OrthoDB" id="7069019at2"/>
<keyword evidence="1" id="KW-1133">Transmembrane helix</keyword>
<name>A0A4Z0LW03_9GAMM</name>